<evidence type="ECO:0000313" key="15">
    <source>
        <dbReference type="Proteomes" id="UP001153069"/>
    </source>
</evidence>
<comment type="cofactor">
    <cofactor evidence="2">
        <name>K(+)</name>
        <dbReference type="ChEBI" id="CHEBI:29103"/>
    </cofactor>
</comment>
<dbReference type="Pfam" id="PF03133">
    <property type="entry name" value="TTL"/>
    <property type="match status" value="1"/>
</dbReference>
<dbReference type="OrthoDB" id="51758at2759"/>
<dbReference type="GO" id="GO:0000226">
    <property type="term" value="P:microtubule cytoskeleton organization"/>
    <property type="evidence" value="ECO:0007669"/>
    <property type="project" value="TreeGrafter"/>
</dbReference>
<protein>
    <recommendedName>
        <fullName evidence="12">Tubulin--tyrosine ligase</fullName>
        <ecNumber evidence="11">6.3.2.25</ecNumber>
    </recommendedName>
</protein>
<keyword evidence="5" id="KW-0436">Ligase</keyword>
<evidence type="ECO:0000256" key="11">
    <source>
        <dbReference type="ARBA" id="ARBA00038960"/>
    </source>
</evidence>
<evidence type="ECO:0000256" key="7">
    <source>
        <dbReference type="ARBA" id="ARBA00022840"/>
    </source>
</evidence>
<evidence type="ECO:0000256" key="9">
    <source>
        <dbReference type="ARBA" id="ARBA00022958"/>
    </source>
</evidence>
<dbReference type="PANTHER" id="PTHR46570">
    <property type="entry name" value="TUBULIN--TYROSINE LIGASE"/>
    <property type="match status" value="1"/>
</dbReference>
<evidence type="ECO:0000256" key="8">
    <source>
        <dbReference type="ARBA" id="ARBA00022842"/>
    </source>
</evidence>
<dbReference type="GO" id="GO:0004835">
    <property type="term" value="F:tubulin-tyrosine ligase activity"/>
    <property type="evidence" value="ECO:0007669"/>
    <property type="project" value="UniProtKB-EC"/>
</dbReference>
<accession>A0A9N8EPC1</accession>
<organism evidence="14 15">
    <name type="scientific">Seminavis robusta</name>
    <dbReference type="NCBI Taxonomy" id="568900"/>
    <lineage>
        <taxon>Eukaryota</taxon>
        <taxon>Sar</taxon>
        <taxon>Stramenopiles</taxon>
        <taxon>Ochrophyta</taxon>
        <taxon>Bacillariophyta</taxon>
        <taxon>Bacillariophyceae</taxon>
        <taxon>Bacillariophycidae</taxon>
        <taxon>Naviculales</taxon>
        <taxon>Naviculaceae</taxon>
        <taxon>Seminavis</taxon>
    </lineage>
</organism>
<dbReference type="EMBL" id="CAICTM010001331">
    <property type="protein sequence ID" value="CAB9522709.1"/>
    <property type="molecule type" value="Genomic_DNA"/>
</dbReference>
<keyword evidence="6" id="KW-0547">Nucleotide-binding</keyword>
<keyword evidence="15" id="KW-1185">Reference proteome</keyword>
<sequence>MFATKAGGMSSPEGRRVLWRGPLFGRLSKAGQDFLIREGGWENLEAASKESSGERIQFIWPNKTGPQFEMDDDQAAHIRPYPKVATDIVDDKLQLAELLKMHASEIAPPTITSPDSSQKGKLYFVKHRFGAQGKSVYVYNRIQLEEWWQRSKNPQDFVIQQEVPPALDEQGRKFVLRAHILMLQSSDKPVRAFLHKDIICLPHASPYAKEDCSHANTPKSAYISQAGKKHPPPFLLQDISSPNHPAAGLWPNIRRCTEKLVSAGCCLKDSPFQQPVAQATTCFALLGADLLVSSEGQVIVCEVNSHPALGWGTMSQVPAAVFRGLIEDSLSIIVFDKMKEGNKFESLKIHDHAP</sequence>
<evidence type="ECO:0000256" key="10">
    <source>
        <dbReference type="ARBA" id="ARBA00037791"/>
    </source>
</evidence>
<keyword evidence="9" id="KW-0630">Potassium</keyword>
<proteinExistence type="inferred from homology"/>
<dbReference type="InterPro" id="IPR004344">
    <property type="entry name" value="TTL/TTLL_fam"/>
</dbReference>
<reference evidence="14" key="1">
    <citation type="submission" date="2020-06" db="EMBL/GenBank/DDBJ databases">
        <authorList>
            <consortium name="Plant Systems Biology data submission"/>
        </authorList>
    </citation>
    <scope>NUCLEOTIDE SEQUENCE</scope>
    <source>
        <strain evidence="14">D6</strain>
    </source>
</reference>
<evidence type="ECO:0000256" key="13">
    <source>
        <dbReference type="ARBA" id="ARBA00047950"/>
    </source>
</evidence>
<keyword evidence="8" id="KW-0460">Magnesium</keyword>
<comment type="function">
    <text evidence="10">Catalyzes the post-translational addition of a tyrosine to the C-terminal end of detyrosinated alpha-tubulin.</text>
</comment>
<evidence type="ECO:0000256" key="2">
    <source>
        <dbReference type="ARBA" id="ARBA00001958"/>
    </source>
</evidence>
<evidence type="ECO:0000256" key="3">
    <source>
        <dbReference type="ARBA" id="ARBA00006820"/>
    </source>
</evidence>
<evidence type="ECO:0000313" key="14">
    <source>
        <dbReference type="EMBL" id="CAB9522709.1"/>
    </source>
</evidence>
<evidence type="ECO:0000256" key="1">
    <source>
        <dbReference type="ARBA" id="ARBA00001946"/>
    </source>
</evidence>
<gene>
    <name evidence="14" type="ORF">SEMRO_1333_G263650.1</name>
</gene>
<evidence type="ECO:0000256" key="4">
    <source>
        <dbReference type="ARBA" id="ARBA00011245"/>
    </source>
</evidence>
<comment type="cofactor">
    <cofactor evidence="1">
        <name>Mg(2+)</name>
        <dbReference type="ChEBI" id="CHEBI:18420"/>
    </cofactor>
</comment>
<dbReference type="InterPro" id="IPR052492">
    <property type="entry name" value="Tubulin-tyrosine_ligase"/>
</dbReference>
<evidence type="ECO:0000256" key="5">
    <source>
        <dbReference type="ARBA" id="ARBA00022598"/>
    </source>
</evidence>
<comment type="subunit">
    <text evidence="4">Monomer.</text>
</comment>
<evidence type="ECO:0000256" key="6">
    <source>
        <dbReference type="ARBA" id="ARBA00022741"/>
    </source>
</evidence>
<dbReference type="Gene3D" id="3.30.470.20">
    <property type="entry name" value="ATP-grasp fold, B domain"/>
    <property type="match status" value="1"/>
</dbReference>
<dbReference type="SUPFAM" id="SSF56059">
    <property type="entry name" value="Glutathione synthetase ATP-binding domain-like"/>
    <property type="match status" value="1"/>
</dbReference>
<comment type="similarity">
    <text evidence="3">Belongs to the tubulin--tyrosine ligase family.</text>
</comment>
<comment type="catalytic activity">
    <reaction evidence="13">
        <text>C-terminal L-alpha-aminoacyl-L-glutamyl-L-glutamyl-[tubulin] + L-tyrosine + ATP = C-terminal L-alpha-aminoacyl-L-glutamyl-L-glutamyl-L-tyrosyl-[tubulin] + ADP + phosphate + H(+)</text>
        <dbReference type="Rhea" id="RHEA:17605"/>
        <dbReference type="Rhea" id="RHEA-COMP:16434"/>
        <dbReference type="Rhea" id="RHEA-COMP:16435"/>
        <dbReference type="ChEBI" id="CHEBI:15378"/>
        <dbReference type="ChEBI" id="CHEBI:30616"/>
        <dbReference type="ChEBI" id="CHEBI:43474"/>
        <dbReference type="ChEBI" id="CHEBI:58315"/>
        <dbReference type="ChEBI" id="CHEBI:149554"/>
        <dbReference type="ChEBI" id="CHEBI:149555"/>
        <dbReference type="ChEBI" id="CHEBI:456216"/>
        <dbReference type="EC" id="6.3.2.25"/>
    </reaction>
</comment>
<dbReference type="PANTHER" id="PTHR46570:SF1">
    <property type="entry name" value="TUBULIN--TYROSINE LIGASE"/>
    <property type="match status" value="1"/>
</dbReference>
<dbReference type="Proteomes" id="UP001153069">
    <property type="component" value="Unassembled WGS sequence"/>
</dbReference>
<comment type="caution">
    <text evidence="14">The sequence shown here is derived from an EMBL/GenBank/DDBJ whole genome shotgun (WGS) entry which is preliminary data.</text>
</comment>
<dbReference type="GO" id="GO:0005524">
    <property type="term" value="F:ATP binding"/>
    <property type="evidence" value="ECO:0007669"/>
    <property type="project" value="UniProtKB-KW"/>
</dbReference>
<dbReference type="EC" id="6.3.2.25" evidence="11"/>
<name>A0A9N8EPC1_9STRA</name>
<dbReference type="AlphaFoldDB" id="A0A9N8EPC1"/>
<evidence type="ECO:0000256" key="12">
    <source>
        <dbReference type="ARBA" id="ARBA00041021"/>
    </source>
</evidence>
<keyword evidence="7" id="KW-0067">ATP-binding</keyword>
<dbReference type="GO" id="GO:0005876">
    <property type="term" value="C:spindle microtubule"/>
    <property type="evidence" value="ECO:0007669"/>
    <property type="project" value="TreeGrafter"/>
</dbReference>